<dbReference type="EMBL" id="SNXO01000002">
    <property type="protein sequence ID" value="TDP59805.1"/>
    <property type="molecule type" value="Genomic_DNA"/>
</dbReference>
<evidence type="ECO:0000256" key="7">
    <source>
        <dbReference type="ARBA" id="ARBA00024910"/>
    </source>
</evidence>
<evidence type="ECO:0000256" key="9">
    <source>
        <dbReference type="ARBA" id="ARBA00033158"/>
    </source>
</evidence>
<dbReference type="Gene3D" id="6.10.250.790">
    <property type="match status" value="1"/>
</dbReference>
<evidence type="ECO:0000313" key="12">
    <source>
        <dbReference type="Proteomes" id="UP000295500"/>
    </source>
</evidence>
<accession>A0A4R6QBY5</accession>
<comment type="subcellular location">
    <subcellularLocation>
        <location evidence="1">Cytoplasm</location>
    </subcellularLocation>
</comment>
<gene>
    <name evidence="11" type="ORF">EV211_10244</name>
</gene>
<evidence type="ECO:0000313" key="11">
    <source>
        <dbReference type="EMBL" id="TDP59805.1"/>
    </source>
</evidence>
<dbReference type="PANTHER" id="PTHR34981">
    <property type="entry name" value="CELL DIVISION PROTEIN ZAPA"/>
    <property type="match status" value="1"/>
</dbReference>
<keyword evidence="3" id="KW-0963">Cytoplasm</keyword>
<keyword evidence="6" id="KW-0131">Cell cycle</keyword>
<dbReference type="InterPro" id="IPR007838">
    <property type="entry name" value="Cell_div_ZapA-like"/>
</dbReference>
<sequence>MGEKVEAKIFGQIYTITGDKSREEIEKIGQYVDEKMHLIAKVSEKGGTTGVAVLTAINITEEFFDQMDEMERLKTANEQLEKDSAHYIKLWEDSKKNFMQSKDNMDKLKEQGRQENAKFKELEDKCSEYENAIFDLQMENVQLKSELEKNRNNR</sequence>
<evidence type="ECO:0000256" key="2">
    <source>
        <dbReference type="ARBA" id="ARBA00015195"/>
    </source>
</evidence>
<dbReference type="InterPro" id="IPR053712">
    <property type="entry name" value="Bac_CellDiv_Activator"/>
</dbReference>
<dbReference type="Pfam" id="PF05164">
    <property type="entry name" value="ZapA"/>
    <property type="match status" value="1"/>
</dbReference>
<evidence type="ECO:0000256" key="5">
    <source>
        <dbReference type="ARBA" id="ARBA00023210"/>
    </source>
</evidence>
<evidence type="ECO:0000256" key="3">
    <source>
        <dbReference type="ARBA" id="ARBA00022490"/>
    </source>
</evidence>
<evidence type="ECO:0000256" key="8">
    <source>
        <dbReference type="ARBA" id="ARBA00026068"/>
    </source>
</evidence>
<comment type="function">
    <text evidence="7">Activator of cell division through the inhibition of FtsZ GTPase activity, therefore promoting FtsZ assembly into bundles of protofilaments necessary for the formation of the division Z ring. It is recruited early at mid-cell but it is not essential for cell division.</text>
</comment>
<feature type="coiled-coil region" evidence="10">
    <location>
        <begin position="63"/>
        <end position="153"/>
    </location>
</feature>
<keyword evidence="12" id="KW-1185">Reference proteome</keyword>
<evidence type="ECO:0000256" key="6">
    <source>
        <dbReference type="ARBA" id="ARBA00023306"/>
    </source>
</evidence>
<dbReference type="AlphaFoldDB" id="A0A4R6QBY5"/>
<evidence type="ECO:0000256" key="4">
    <source>
        <dbReference type="ARBA" id="ARBA00022618"/>
    </source>
</evidence>
<comment type="subunit">
    <text evidence="8">Homodimer. Interacts with FtsZ.</text>
</comment>
<dbReference type="GO" id="GO:0000917">
    <property type="term" value="P:division septum assembly"/>
    <property type="evidence" value="ECO:0007669"/>
    <property type="project" value="UniProtKB-KW"/>
</dbReference>
<dbReference type="SUPFAM" id="SSF102829">
    <property type="entry name" value="Cell division protein ZapA-like"/>
    <property type="match status" value="1"/>
</dbReference>
<protein>
    <recommendedName>
        <fullName evidence="2">Cell division protein ZapA</fullName>
    </recommendedName>
    <alternativeName>
        <fullName evidence="9">Z ring-associated protein ZapA</fullName>
    </alternativeName>
</protein>
<organism evidence="11 12">
    <name type="scientific">Aminicella lysinilytica</name>
    <dbReference type="NCBI Taxonomy" id="433323"/>
    <lineage>
        <taxon>Bacteria</taxon>
        <taxon>Bacillati</taxon>
        <taxon>Bacillota</taxon>
        <taxon>Clostridia</taxon>
        <taxon>Peptostreptococcales</taxon>
        <taxon>Anaerovoracaceae</taxon>
        <taxon>Aminicella</taxon>
    </lineage>
</organism>
<dbReference type="Proteomes" id="UP000295500">
    <property type="component" value="Unassembled WGS sequence"/>
</dbReference>
<evidence type="ECO:0000256" key="1">
    <source>
        <dbReference type="ARBA" id="ARBA00004496"/>
    </source>
</evidence>
<evidence type="ECO:0000256" key="10">
    <source>
        <dbReference type="SAM" id="Coils"/>
    </source>
</evidence>
<proteinExistence type="predicted"/>
<dbReference type="GO" id="GO:0000921">
    <property type="term" value="P:septin ring assembly"/>
    <property type="evidence" value="ECO:0007669"/>
    <property type="project" value="TreeGrafter"/>
</dbReference>
<keyword evidence="5" id="KW-0717">Septation</keyword>
<reference evidence="11 12" key="1">
    <citation type="submission" date="2019-03" db="EMBL/GenBank/DDBJ databases">
        <title>Genomic Encyclopedia of Type Strains, Phase IV (KMG-IV): sequencing the most valuable type-strain genomes for metagenomic binning, comparative biology and taxonomic classification.</title>
        <authorList>
            <person name="Goeker M."/>
        </authorList>
    </citation>
    <scope>NUCLEOTIDE SEQUENCE [LARGE SCALE GENOMIC DNA]</scope>
    <source>
        <strain evidence="11 12">DSM 28287</strain>
    </source>
</reference>
<dbReference type="InterPro" id="IPR036192">
    <property type="entry name" value="Cell_div_ZapA-like_sf"/>
</dbReference>
<dbReference type="GO" id="GO:0005829">
    <property type="term" value="C:cytosol"/>
    <property type="evidence" value="ECO:0007669"/>
    <property type="project" value="TreeGrafter"/>
</dbReference>
<dbReference type="GO" id="GO:0032153">
    <property type="term" value="C:cell division site"/>
    <property type="evidence" value="ECO:0007669"/>
    <property type="project" value="TreeGrafter"/>
</dbReference>
<dbReference type="GO" id="GO:0043093">
    <property type="term" value="P:FtsZ-dependent cytokinesis"/>
    <property type="evidence" value="ECO:0007669"/>
    <property type="project" value="TreeGrafter"/>
</dbReference>
<comment type="caution">
    <text evidence="11">The sequence shown here is derived from an EMBL/GenBank/DDBJ whole genome shotgun (WGS) entry which is preliminary data.</text>
</comment>
<name>A0A4R6QBY5_9FIRM</name>
<dbReference type="PANTHER" id="PTHR34981:SF1">
    <property type="entry name" value="CELL DIVISION PROTEIN ZAPA"/>
    <property type="match status" value="1"/>
</dbReference>
<dbReference type="GO" id="GO:0030428">
    <property type="term" value="C:cell septum"/>
    <property type="evidence" value="ECO:0007669"/>
    <property type="project" value="TreeGrafter"/>
</dbReference>
<dbReference type="RefSeq" id="WP_133527507.1">
    <property type="nucleotide sequence ID" value="NZ_CALCQM010000046.1"/>
</dbReference>
<dbReference type="OrthoDB" id="1711036at2"/>
<keyword evidence="10" id="KW-0175">Coiled coil</keyword>
<keyword evidence="4 11" id="KW-0132">Cell division</keyword>